<organism evidence="9 10">
    <name type="scientific">Dacryopinax primogenitus (strain DJM 731)</name>
    <name type="common">Brown rot fungus</name>
    <dbReference type="NCBI Taxonomy" id="1858805"/>
    <lineage>
        <taxon>Eukaryota</taxon>
        <taxon>Fungi</taxon>
        <taxon>Dikarya</taxon>
        <taxon>Basidiomycota</taxon>
        <taxon>Agaricomycotina</taxon>
        <taxon>Dacrymycetes</taxon>
        <taxon>Dacrymycetales</taxon>
        <taxon>Dacrymycetaceae</taxon>
        <taxon>Dacryopinax</taxon>
    </lineage>
</organism>
<sequence length="334" mass="37051">MSAAQRKAPSKAVQLAIDAGAPTIDPSTLPDVTDISPETVTESVIAINSQCKNERQKFLINNLVRHLHDYARETNLTTEEWMTAIQFLTATGQKCSSIRQEFILLSDVLGVSALVDSINHARPPNATENTVLGPFFTEDANDIDQQGSIASEGKGDPLLVTLRVLDTQGRPVPGARVETWETDAEGFYDTQYEGRTGPDCRGRLKTQEDGVCEFWAVVPVAYPIPSDGPVGSLLRSLHRHVFRPAHLHIMVDADRFETLTTALYLEGDEYIKSDAVFGVKRSLICKIDRVADEAEAKKHAKSTPFNQLKWDFVLASKEEADLVRAEKMEKMRLK</sequence>
<evidence type="ECO:0000259" key="8">
    <source>
        <dbReference type="Pfam" id="PF04444"/>
    </source>
</evidence>
<dbReference type="Pfam" id="PF00775">
    <property type="entry name" value="Dioxygenase_C"/>
    <property type="match status" value="1"/>
</dbReference>
<evidence type="ECO:0000256" key="1">
    <source>
        <dbReference type="ARBA" id="ARBA00001965"/>
    </source>
</evidence>
<dbReference type="HOGENOM" id="CLU_046727_2_0_1"/>
<evidence type="ECO:0000313" key="9">
    <source>
        <dbReference type="EMBL" id="EJU00225.1"/>
    </source>
</evidence>
<dbReference type="CDD" id="cd03461">
    <property type="entry name" value="1_2-HQD"/>
    <property type="match status" value="1"/>
</dbReference>
<keyword evidence="5" id="KW-0560">Oxidoreductase</keyword>
<evidence type="ECO:0000256" key="3">
    <source>
        <dbReference type="ARBA" id="ARBA00022723"/>
    </source>
</evidence>
<dbReference type="PANTHER" id="PTHR33711">
    <property type="entry name" value="DIOXYGENASE, PUTATIVE (AFU_ORTHOLOGUE AFUA_2G02910)-RELATED"/>
    <property type="match status" value="1"/>
</dbReference>
<evidence type="ECO:0000259" key="7">
    <source>
        <dbReference type="Pfam" id="PF00775"/>
    </source>
</evidence>
<dbReference type="EMBL" id="JH795867">
    <property type="protein sequence ID" value="EJU00225.1"/>
    <property type="molecule type" value="Genomic_DNA"/>
</dbReference>
<feature type="domain" description="Catechol dioxygenase N-terminal" evidence="8">
    <location>
        <begin position="53"/>
        <end position="126"/>
    </location>
</feature>
<dbReference type="InterPro" id="IPR015889">
    <property type="entry name" value="Intradiol_dOase_core"/>
</dbReference>
<dbReference type="InterPro" id="IPR050770">
    <property type="entry name" value="Intradiol_RC_Dioxygenase"/>
</dbReference>
<dbReference type="RefSeq" id="XP_040627122.1">
    <property type="nucleotide sequence ID" value="XM_040770353.1"/>
</dbReference>
<dbReference type="OMA" id="RCVMRSD"/>
<dbReference type="AlphaFoldDB" id="M5FX03"/>
<comment type="similarity">
    <text evidence="2">Belongs to the intradiol ring-cleavage dioxygenase family.</text>
</comment>
<dbReference type="InterPro" id="IPR000627">
    <property type="entry name" value="Intradiol_dOase_C"/>
</dbReference>
<dbReference type="SUPFAM" id="SSF49482">
    <property type="entry name" value="Aromatic compound dioxygenase"/>
    <property type="match status" value="1"/>
</dbReference>
<dbReference type="GO" id="GO:0018576">
    <property type="term" value="F:catechol 1,2-dioxygenase activity"/>
    <property type="evidence" value="ECO:0007669"/>
    <property type="project" value="InterPro"/>
</dbReference>
<dbReference type="Proteomes" id="UP000030653">
    <property type="component" value="Unassembled WGS sequence"/>
</dbReference>
<gene>
    <name evidence="9" type="ORF">DACRYDRAFT_117282</name>
</gene>
<evidence type="ECO:0000256" key="6">
    <source>
        <dbReference type="ARBA" id="ARBA00023004"/>
    </source>
</evidence>
<dbReference type="GeneID" id="63685415"/>
<keyword evidence="6" id="KW-0408">Iron</keyword>
<dbReference type="OrthoDB" id="5238185at2759"/>
<evidence type="ECO:0000313" key="10">
    <source>
        <dbReference type="Proteomes" id="UP000030653"/>
    </source>
</evidence>
<proteinExistence type="inferred from homology"/>
<evidence type="ECO:0000256" key="4">
    <source>
        <dbReference type="ARBA" id="ARBA00022964"/>
    </source>
</evidence>
<dbReference type="InterPro" id="IPR007535">
    <property type="entry name" value="Catechol_dOase_N"/>
</dbReference>
<keyword evidence="10" id="KW-1185">Reference proteome</keyword>
<dbReference type="STRING" id="1858805.M5FX03"/>
<protein>
    <submittedName>
        <fullName evidence="9">Aromatic compound dioxygenase</fullName>
    </submittedName>
</protein>
<dbReference type="PANTHER" id="PTHR33711:SF7">
    <property type="entry name" value="INTRADIOL RING-CLEAVAGE DIOXYGENASES DOMAIN-CONTAINING PROTEIN-RELATED"/>
    <property type="match status" value="1"/>
</dbReference>
<dbReference type="Gene3D" id="2.60.130.10">
    <property type="entry name" value="Aromatic compound dioxygenase"/>
    <property type="match status" value="1"/>
</dbReference>
<reference evidence="9 10" key="1">
    <citation type="journal article" date="2012" name="Science">
        <title>The Paleozoic origin of enzymatic lignin decomposition reconstructed from 31 fungal genomes.</title>
        <authorList>
            <person name="Floudas D."/>
            <person name="Binder M."/>
            <person name="Riley R."/>
            <person name="Barry K."/>
            <person name="Blanchette R.A."/>
            <person name="Henrissat B."/>
            <person name="Martinez A.T."/>
            <person name="Otillar R."/>
            <person name="Spatafora J.W."/>
            <person name="Yadav J.S."/>
            <person name="Aerts A."/>
            <person name="Benoit I."/>
            <person name="Boyd A."/>
            <person name="Carlson A."/>
            <person name="Copeland A."/>
            <person name="Coutinho P.M."/>
            <person name="de Vries R.P."/>
            <person name="Ferreira P."/>
            <person name="Findley K."/>
            <person name="Foster B."/>
            <person name="Gaskell J."/>
            <person name="Glotzer D."/>
            <person name="Gorecki P."/>
            <person name="Heitman J."/>
            <person name="Hesse C."/>
            <person name="Hori C."/>
            <person name="Igarashi K."/>
            <person name="Jurgens J.A."/>
            <person name="Kallen N."/>
            <person name="Kersten P."/>
            <person name="Kohler A."/>
            <person name="Kuees U."/>
            <person name="Kumar T.K.A."/>
            <person name="Kuo A."/>
            <person name="LaButti K."/>
            <person name="Larrondo L.F."/>
            <person name="Lindquist E."/>
            <person name="Ling A."/>
            <person name="Lombard V."/>
            <person name="Lucas S."/>
            <person name="Lundell T."/>
            <person name="Martin R."/>
            <person name="McLaughlin D.J."/>
            <person name="Morgenstern I."/>
            <person name="Morin E."/>
            <person name="Murat C."/>
            <person name="Nagy L.G."/>
            <person name="Nolan M."/>
            <person name="Ohm R.A."/>
            <person name="Patyshakuliyeva A."/>
            <person name="Rokas A."/>
            <person name="Ruiz-Duenas F.J."/>
            <person name="Sabat G."/>
            <person name="Salamov A."/>
            <person name="Samejima M."/>
            <person name="Schmutz J."/>
            <person name="Slot J.C."/>
            <person name="St John F."/>
            <person name="Stenlid J."/>
            <person name="Sun H."/>
            <person name="Sun S."/>
            <person name="Syed K."/>
            <person name="Tsang A."/>
            <person name="Wiebenga A."/>
            <person name="Young D."/>
            <person name="Pisabarro A."/>
            <person name="Eastwood D.C."/>
            <person name="Martin F."/>
            <person name="Cullen D."/>
            <person name="Grigoriev I.V."/>
            <person name="Hibbett D.S."/>
        </authorList>
    </citation>
    <scope>NUCLEOTIDE SEQUENCE [LARGE SCALE GENOMIC DNA]</scope>
    <source>
        <strain evidence="9 10">DJM-731 SS1</strain>
    </source>
</reference>
<dbReference type="InterPro" id="IPR039390">
    <property type="entry name" value="1_2-HQD/HQD"/>
</dbReference>
<evidence type="ECO:0000256" key="2">
    <source>
        <dbReference type="ARBA" id="ARBA00007825"/>
    </source>
</evidence>
<accession>M5FX03</accession>
<name>M5FX03_DACPD</name>
<keyword evidence="4 9" id="KW-0223">Dioxygenase</keyword>
<dbReference type="GO" id="GO:0008199">
    <property type="term" value="F:ferric iron binding"/>
    <property type="evidence" value="ECO:0007669"/>
    <property type="project" value="InterPro"/>
</dbReference>
<comment type="cofactor">
    <cofactor evidence="1">
        <name>Fe(3+)</name>
        <dbReference type="ChEBI" id="CHEBI:29034"/>
    </cofactor>
</comment>
<evidence type="ECO:0000256" key="5">
    <source>
        <dbReference type="ARBA" id="ARBA00023002"/>
    </source>
</evidence>
<keyword evidence="3" id="KW-0479">Metal-binding</keyword>
<dbReference type="GO" id="GO:0009712">
    <property type="term" value="P:catechol-containing compound metabolic process"/>
    <property type="evidence" value="ECO:0007669"/>
    <property type="project" value="InterPro"/>
</dbReference>
<feature type="domain" description="Intradiol ring-cleavage dioxygenases" evidence="7">
    <location>
        <begin position="133"/>
        <end position="315"/>
    </location>
</feature>
<dbReference type="Pfam" id="PF04444">
    <property type="entry name" value="Dioxygenase_N"/>
    <property type="match status" value="1"/>
</dbReference>